<dbReference type="AlphaFoldDB" id="Q0RI77"/>
<organism evidence="2 3">
    <name type="scientific">Frankia alni (strain DSM 45986 / CECT 9034 / ACN14a)</name>
    <dbReference type="NCBI Taxonomy" id="326424"/>
    <lineage>
        <taxon>Bacteria</taxon>
        <taxon>Bacillati</taxon>
        <taxon>Actinomycetota</taxon>
        <taxon>Actinomycetes</taxon>
        <taxon>Frankiales</taxon>
        <taxon>Frankiaceae</taxon>
        <taxon>Frankia</taxon>
    </lineage>
</organism>
<reference evidence="2 3" key="1">
    <citation type="journal article" date="2007" name="Genome Res.">
        <title>Genome characteristics of facultatively symbiotic Frankia sp. strains reflect host range and host plant biogeography.</title>
        <authorList>
            <person name="Normand P."/>
            <person name="Lapierre P."/>
            <person name="Tisa L.S."/>
            <person name="Gogarten J.P."/>
            <person name="Alloisio N."/>
            <person name="Bagnarol E."/>
            <person name="Bassi C.A."/>
            <person name="Berry A.M."/>
            <person name="Bickhart D.M."/>
            <person name="Choisne N."/>
            <person name="Couloux A."/>
            <person name="Cournoyer B."/>
            <person name="Cruveiller S."/>
            <person name="Daubin V."/>
            <person name="Demange N."/>
            <person name="Francino M.P."/>
            <person name="Goltsman E."/>
            <person name="Huang Y."/>
            <person name="Kopp O.R."/>
            <person name="Labarre L."/>
            <person name="Lapidus A."/>
            <person name="Lavire C."/>
            <person name="Marechal J."/>
            <person name="Martinez M."/>
            <person name="Mastronunzio J.E."/>
            <person name="Mullin B.C."/>
            <person name="Niemann J."/>
            <person name="Pujic P."/>
            <person name="Rawnsley T."/>
            <person name="Rouy Z."/>
            <person name="Schenowitz C."/>
            <person name="Sellstedt A."/>
            <person name="Tavares F."/>
            <person name="Tomkins J.P."/>
            <person name="Vallenet D."/>
            <person name="Valverde C."/>
            <person name="Wall L.G."/>
            <person name="Wang Y."/>
            <person name="Medigue C."/>
            <person name="Benson D.R."/>
        </authorList>
    </citation>
    <scope>NUCLEOTIDE SEQUENCE [LARGE SCALE GENOMIC DNA]</scope>
    <source>
        <strain evidence="3">DSM 45986 / CECT 9034 / ACN14a</strain>
    </source>
</reference>
<dbReference type="EMBL" id="CT573213">
    <property type="protein sequence ID" value="CAJ62794.1"/>
    <property type="molecule type" value="Genomic_DNA"/>
</dbReference>
<name>Q0RI77_FRAAA</name>
<accession>Q0RI77</accession>
<keyword evidence="3" id="KW-1185">Reference proteome</keyword>
<protein>
    <submittedName>
        <fullName evidence="2">Uncharacterized protein</fullName>
    </submittedName>
</protein>
<dbReference type="KEGG" id="fal:FRAAL4152"/>
<keyword evidence="1" id="KW-0472">Membrane</keyword>
<keyword evidence="1" id="KW-1133">Transmembrane helix</keyword>
<feature type="transmembrane region" description="Helical" evidence="1">
    <location>
        <begin position="26"/>
        <end position="52"/>
    </location>
</feature>
<gene>
    <name evidence="2" type="ordered locus">FRAAL4152</name>
</gene>
<evidence type="ECO:0000313" key="2">
    <source>
        <dbReference type="EMBL" id="CAJ62794.1"/>
    </source>
</evidence>
<proteinExistence type="predicted"/>
<evidence type="ECO:0000313" key="3">
    <source>
        <dbReference type="Proteomes" id="UP000000657"/>
    </source>
</evidence>
<evidence type="ECO:0000256" key="1">
    <source>
        <dbReference type="SAM" id="Phobius"/>
    </source>
</evidence>
<dbReference type="HOGENOM" id="CLU_2897605_0_0_11"/>
<dbReference type="Proteomes" id="UP000000657">
    <property type="component" value="Chromosome"/>
</dbReference>
<sequence>MERTGHYQLDVHLATLRMAQVDRFELGYWMAGHWVAGHWVAGHWVAGFRLLLRFGSRRRSSR</sequence>
<keyword evidence="1" id="KW-0812">Transmembrane</keyword>